<organism evidence="2 3">
    <name type="scientific">Bifidobacterium callitrichidarum</name>
    <dbReference type="NCBI Taxonomy" id="2052941"/>
    <lineage>
        <taxon>Bacteria</taxon>
        <taxon>Bacillati</taxon>
        <taxon>Actinomycetota</taxon>
        <taxon>Actinomycetes</taxon>
        <taxon>Bifidobacteriales</taxon>
        <taxon>Bifidobacteriaceae</taxon>
        <taxon>Bifidobacterium</taxon>
    </lineage>
</organism>
<dbReference type="Pfam" id="PF12728">
    <property type="entry name" value="HTH_17"/>
    <property type="match status" value="1"/>
</dbReference>
<evidence type="ECO:0000313" key="2">
    <source>
        <dbReference type="EMBL" id="PWG66621.1"/>
    </source>
</evidence>
<name>A0A2U2NBU8_9BIFI</name>
<evidence type="ECO:0000259" key="1">
    <source>
        <dbReference type="Pfam" id="PF12728"/>
    </source>
</evidence>
<comment type="caution">
    <text evidence="2">The sequence shown here is derived from an EMBL/GenBank/DDBJ whole genome shotgun (WGS) entry which is preliminary data.</text>
</comment>
<accession>A0A2U2NBU8</accession>
<dbReference type="InterPro" id="IPR041657">
    <property type="entry name" value="HTH_17"/>
</dbReference>
<dbReference type="Proteomes" id="UP000245876">
    <property type="component" value="Unassembled WGS sequence"/>
</dbReference>
<proteinExistence type="predicted"/>
<sequence>MHDYIGVVEPLSVTVAQAAELLGFKDTKSVYRLIREGYIRARKSGRIYLVSYASLKSYVEGR</sequence>
<keyword evidence="3" id="KW-1185">Reference proteome</keyword>
<dbReference type="AlphaFoldDB" id="A0A2U2NBU8"/>
<dbReference type="OrthoDB" id="3234977at2"/>
<dbReference type="GO" id="GO:0003677">
    <property type="term" value="F:DNA binding"/>
    <property type="evidence" value="ECO:0007669"/>
    <property type="project" value="UniProtKB-KW"/>
</dbReference>
<protein>
    <submittedName>
        <fullName evidence="2">DNA-binding protein</fullName>
    </submittedName>
</protein>
<feature type="domain" description="Helix-turn-helix" evidence="1">
    <location>
        <begin position="14"/>
        <end position="62"/>
    </location>
</feature>
<reference evidence="2 3" key="1">
    <citation type="journal article" date="2018" name="Int. J. Syst. Evol. Microbiol.">
        <title>Bifidobacterium callitrichidarum sp. nov. from the faeces of the emperor tamarin (Saguinus imperator).</title>
        <authorList>
            <person name="Modesto M."/>
            <person name="Michelini S."/>
            <person name="Sansosti M.C."/>
            <person name="De Filippo C."/>
            <person name="Cavalieri D."/>
            <person name="Qvirist L."/>
            <person name="Andlid T."/>
            <person name="Spiezio C."/>
            <person name="Sandri C."/>
            <person name="Pascarelli S."/>
            <person name="Sgorbati B."/>
            <person name="Mattarelli P."/>
        </authorList>
    </citation>
    <scope>NUCLEOTIDE SEQUENCE [LARGE SCALE GENOMIC DNA]</scope>
    <source>
        <strain evidence="2 3">TRI 5</strain>
    </source>
</reference>
<keyword evidence="2" id="KW-0238">DNA-binding</keyword>
<evidence type="ECO:0000313" key="3">
    <source>
        <dbReference type="Proteomes" id="UP000245876"/>
    </source>
</evidence>
<dbReference type="NCBIfam" id="TIGR01764">
    <property type="entry name" value="excise"/>
    <property type="match status" value="1"/>
</dbReference>
<gene>
    <name evidence="2" type="ORF">DF196_03070</name>
</gene>
<dbReference type="EMBL" id="QFFM01000004">
    <property type="protein sequence ID" value="PWG66621.1"/>
    <property type="molecule type" value="Genomic_DNA"/>
</dbReference>
<dbReference type="InterPro" id="IPR010093">
    <property type="entry name" value="SinI_DNA-bd"/>
</dbReference>